<proteinExistence type="predicted"/>
<organism evidence="3 4">
    <name type="scientific">Timema podura</name>
    <name type="common">Walking stick</name>
    <dbReference type="NCBI Taxonomy" id="61482"/>
    <lineage>
        <taxon>Eukaryota</taxon>
        <taxon>Metazoa</taxon>
        <taxon>Ecdysozoa</taxon>
        <taxon>Arthropoda</taxon>
        <taxon>Hexapoda</taxon>
        <taxon>Insecta</taxon>
        <taxon>Pterygota</taxon>
        <taxon>Neoptera</taxon>
        <taxon>Polyneoptera</taxon>
        <taxon>Phasmatodea</taxon>
        <taxon>Timematodea</taxon>
        <taxon>Timematoidea</taxon>
        <taxon>Timematidae</taxon>
        <taxon>Timema</taxon>
    </lineage>
</organism>
<accession>A0ABN7NJE7</accession>
<comment type="caution">
    <text evidence="3">The sequence shown here is derived from an EMBL/GenBank/DDBJ whole genome shotgun (WGS) entry which is preliminary data.</text>
</comment>
<feature type="chain" id="PRO_5046845147" evidence="2">
    <location>
        <begin position="25"/>
        <end position="110"/>
    </location>
</feature>
<keyword evidence="2" id="KW-0732">Signal</keyword>
<evidence type="ECO:0000256" key="2">
    <source>
        <dbReference type="SAM" id="SignalP"/>
    </source>
</evidence>
<feature type="signal peptide" evidence="2">
    <location>
        <begin position="1"/>
        <end position="24"/>
    </location>
</feature>
<sequence length="110" mass="12449">MCWQLYALLAVLLPFLLIIQSVNCTFNDIEGSTIALPVDDLTWPQVTENVFLGIDQLRLVTPSDQEIMQRRPLPLAGNSKAHRTLDAGRAQQRQRSDIAQEEVFASHSRF</sequence>
<dbReference type="Proteomes" id="UP001153148">
    <property type="component" value="Unassembled WGS sequence"/>
</dbReference>
<protein>
    <submittedName>
        <fullName evidence="3">Uncharacterized protein</fullName>
    </submittedName>
</protein>
<evidence type="ECO:0000313" key="4">
    <source>
        <dbReference type="Proteomes" id="UP001153148"/>
    </source>
</evidence>
<dbReference type="EMBL" id="CAJPIN010001887">
    <property type="protein sequence ID" value="CAG2054929.1"/>
    <property type="molecule type" value="Genomic_DNA"/>
</dbReference>
<evidence type="ECO:0000313" key="3">
    <source>
        <dbReference type="EMBL" id="CAG2054929.1"/>
    </source>
</evidence>
<name>A0ABN7NJE7_TIMPD</name>
<keyword evidence="4" id="KW-1185">Reference proteome</keyword>
<feature type="region of interest" description="Disordered" evidence="1">
    <location>
        <begin position="78"/>
        <end position="110"/>
    </location>
</feature>
<gene>
    <name evidence="3" type="ORF">TPAB3V08_LOCUS1945</name>
</gene>
<evidence type="ECO:0000256" key="1">
    <source>
        <dbReference type="SAM" id="MobiDB-lite"/>
    </source>
</evidence>
<reference evidence="3" key="1">
    <citation type="submission" date="2021-03" db="EMBL/GenBank/DDBJ databases">
        <authorList>
            <person name="Tran Van P."/>
        </authorList>
    </citation>
    <scope>NUCLEOTIDE SEQUENCE</scope>
</reference>